<gene>
    <name evidence="1" type="ORF">LCGC14_3051000</name>
</gene>
<feature type="non-terminal residue" evidence="1">
    <location>
        <position position="214"/>
    </location>
</feature>
<accession>A0A0F8WM55</accession>
<name>A0A0F8WM55_9ZZZZ</name>
<comment type="caution">
    <text evidence="1">The sequence shown here is derived from an EMBL/GenBank/DDBJ whole genome shotgun (WGS) entry which is preliminary data.</text>
</comment>
<organism evidence="1">
    <name type="scientific">marine sediment metagenome</name>
    <dbReference type="NCBI Taxonomy" id="412755"/>
    <lineage>
        <taxon>unclassified sequences</taxon>
        <taxon>metagenomes</taxon>
        <taxon>ecological metagenomes</taxon>
    </lineage>
</organism>
<sequence>MARKLFDIEINEITLCKSPANRKKFFIKKSQEKPMGKFIEDLKKFVADEDEDIEKALTEDEIAKAEKISDKDAEALKEALGIVSQYEDIPDDLEKAIVTLVSKASYDYPVVIEEVEKAGAKLSKTTQAQIKEALGHIKDGPKAVAILETLIGKKVEDTKKTDDKENLSAETIERLEKLEEFEKKEKDEVAKAAELKQAETVVELVNKALKEAGL</sequence>
<protein>
    <submittedName>
        <fullName evidence="1">Uncharacterized protein</fullName>
    </submittedName>
</protein>
<proteinExistence type="predicted"/>
<dbReference type="EMBL" id="LAZR01064302">
    <property type="protein sequence ID" value="KKK57783.1"/>
    <property type="molecule type" value="Genomic_DNA"/>
</dbReference>
<dbReference type="AlphaFoldDB" id="A0A0F8WM55"/>
<evidence type="ECO:0000313" key="1">
    <source>
        <dbReference type="EMBL" id="KKK57783.1"/>
    </source>
</evidence>
<reference evidence="1" key="1">
    <citation type="journal article" date="2015" name="Nature">
        <title>Complex archaea that bridge the gap between prokaryotes and eukaryotes.</title>
        <authorList>
            <person name="Spang A."/>
            <person name="Saw J.H."/>
            <person name="Jorgensen S.L."/>
            <person name="Zaremba-Niedzwiedzka K."/>
            <person name="Martijn J."/>
            <person name="Lind A.E."/>
            <person name="van Eijk R."/>
            <person name="Schleper C."/>
            <person name="Guy L."/>
            <person name="Ettema T.J."/>
        </authorList>
    </citation>
    <scope>NUCLEOTIDE SEQUENCE</scope>
</reference>